<dbReference type="Gene3D" id="3.30.160.60">
    <property type="entry name" value="Classic Zinc Finger"/>
    <property type="match status" value="3"/>
</dbReference>
<dbReference type="GO" id="GO:0000981">
    <property type="term" value="F:DNA-binding transcription factor activity, RNA polymerase II-specific"/>
    <property type="evidence" value="ECO:0007669"/>
    <property type="project" value="TreeGrafter"/>
</dbReference>
<dbReference type="InterPro" id="IPR013087">
    <property type="entry name" value="Znf_C2H2_type"/>
</dbReference>
<keyword evidence="3 7" id="KW-0863">Zinc-finger</keyword>
<dbReference type="PROSITE" id="PS50157">
    <property type="entry name" value="ZINC_FINGER_C2H2_2"/>
    <property type="match status" value="3"/>
</dbReference>
<evidence type="ECO:0000259" key="8">
    <source>
        <dbReference type="PROSITE" id="PS50157"/>
    </source>
</evidence>
<evidence type="ECO:0000256" key="3">
    <source>
        <dbReference type="ARBA" id="ARBA00022771"/>
    </source>
</evidence>
<reference evidence="10" key="2">
    <citation type="submission" date="2023-11" db="UniProtKB">
        <authorList>
            <consortium name="WormBaseParasite"/>
        </authorList>
    </citation>
    <scope>IDENTIFICATION</scope>
</reference>
<keyword evidence="4" id="KW-0862">Zinc</keyword>
<keyword evidence="5" id="KW-0805">Transcription regulation</keyword>
<keyword evidence="6" id="KW-0804">Transcription</keyword>
<evidence type="ECO:0000256" key="4">
    <source>
        <dbReference type="ARBA" id="ARBA00022833"/>
    </source>
</evidence>
<feature type="domain" description="C2H2-type" evidence="8">
    <location>
        <begin position="273"/>
        <end position="300"/>
    </location>
</feature>
<dbReference type="AlphaFoldDB" id="A0AA85J142"/>
<evidence type="ECO:0000256" key="1">
    <source>
        <dbReference type="ARBA" id="ARBA00022723"/>
    </source>
</evidence>
<dbReference type="Proteomes" id="UP000050795">
    <property type="component" value="Unassembled WGS sequence"/>
</dbReference>
<reference evidence="9" key="1">
    <citation type="submission" date="2022-06" db="EMBL/GenBank/DDBJ databases">
        <authorList>
            <person name="Berger JAMES D."/>
            <person name="Berger JAMES D."/>
        </authorList>
    </citation>
    <scope>NUCLEOTIDE SEQUENCE [LARGE SCALE GENOMIC DNA]</scope>
</reference>
<evidence type="ECO:0000256" key="7">
    <source>
        <dbReference type="PROSITE-ProRule" id="PRU00042"/>
    </source>
</evidence>
<evidence type="ECO:0000313" key="9">
    <source>
        <dbReference type="Proteomes" id="UP000050795"/>
    </source>
</evidence>
<organism evidence="9 10">
    <name type="scientific">Trichobilharzia regenti</name>
    <name type="common">Nasal bird schistosome</name>
    <dbReference type="NCBI Taxonomy" id="157069"/>
    <lineage>
        <taxon>Eukaryota</taxon>
        <taxon>Metazoa</taxon>
        <taxon>Spiralia</taxon>
        <taxon>Lophotrochozoa</taxon>
        <taxon>Platyhelminthes</taxon>
        <taxon>Trematoda</taxon>
        <taxon>Digenea</taxon>
        <taxon>Strigeidida</taxon>
        <taxon>Schistosomatoidea</taxon>
        <taxon>Schistosomatidae</taxon>
        <taxon>Trichobilharzia</taxon>
    </lineage>
</organism>
<evidence type="ECO:0000256" key="6">
    <source>
        <dbReference type="ARBA" id="ARBA00023163"/>
    </source>
</evidence>
<evidence type="ECO:0000256" key="5">
    <source>
        <dbReference type="ARBA" id="ARBA00023015"/>
    </source>
</evidence>
<keyword evidence="1" id="KW-0479">Metal-binding</keyword>
<accession>A0AA85J142</accession>
<dbReference type="GO" id="GO:0008270">
    <property type="term" value="F:zinc ion binding"/>
    <property type="evidence" value="ECO:0007669"/>
    <property type="project" value="UniProtKB-KW"/>
</dbReference>
<dbReference type="SMART" id="SM00355">
    <property type="entry name" value="ZnF_C2H2"/>
    <property type="match status" value="3"/>
</dbReference>
<dbReference type="PANTHER" id="PTHR23235:SF120">
    <property type="entry name" value="KRUPPEL-LIKE FACTOR 15"/>
    <property type="match status" value="1"/>
</dbReference>
<dbReference type="FunFam" id="3.30.160.60:FF:000032">
    <property type="entry name" value="Krueppel-like factor 4"/>
    <property type="match status" value="1"/>
</dbReference>
<proteinExistence type="predicted"/>
<sequence length="302" mass="34902">MMNTRSPDPINQHQADRTINMFYNGGLQGYALNPVNTNRIHFNLNPFTTMDSAFLTYPQSDRNTLLLSSGQFYPNTIPYRFPVNLNSELSQHQQQYFNSHPLTDQNMWNPVLAYLAAATQFILNYHSSIEQRQWQYSQTQSLNSHTEPSCSSNVSAVNNQIITRLQLLQSQSNDNSPQLSSESSTHEHSIIKENINNVNKKNDANHSNRVKRYQCTFPGCSKAYYKRSHLNEHFHLHTGLKPHLCNQPGCGARFTRADQLSRHRRAHTGERNFFCHICSKRFKRSDHLKVHLARNVCRKPTS</sequence>
<dbReference type="WBParaSite" id="TREG1_122580.1">
    <property type="protein sequence ID" value="TREG1_122580.1"/>
    <property type="gene ID" value="TREG1_122580"/>
</dbReference>
<name>A0AA85J142_TRIRE</name>
<evidence type="ECO:0000256" key="2">
    <source>
        <dbReference type="ARBA" id="ARBA00022737"/>
    </source>
</evidence>
<feature type="domain" description="C2H2-type" evidence="8">
    <location>
        <begin position="243"/>
        <end position="272"/>
    </location>
</feature>
<protein>
    <submittedName>
        <fullName evidence="10">Protein krueppel</fullName>
    </submittedName>
</protein>
<dbReference type="GO" id="GO:0000978">
    <property type="term" value="F:RNA polymerase II cis-regulatory region sequence-specific DNA binding"/>
    <property type="evidence" value="ECO:0007669"/>
    <property type="project" value="TreeGrafter"/>
</dbReference>
<dbReference type="SUPFAM" id="SSF57667">
    <property type="entry name" value="beta-beta-alpha zinc fingers"/>
    <property type="match status" value="2"/>
</dbReference>
<keyword evidence="9" id="KW-1185">Reference proteome</keyword>
<dbReference type="Pfam" id="PF00096">
    <property type="entry name" value="zf-C2H2"/>
    <property type="match status" value="2"/>
</dbReference>
<dbReference type="InterPro" id="IPR036236">
    <property type="entry name" value="Znf_C2H2_sf"/>
</dbReference>
<dbReference type="PANTHER" id="PTHR23235">
    <property type="entry name" value="KRUEPPEL-LIKE TRANSCRIPTION FACTOR"/>
    <property type="match status" value="1"/>
</dbReference>
<keyword evidence="2" id="KW-0677">Repeat</keyword>
<feature type="domain" description="C2H2-type" evidence="8">
    <location>
        <begin position="213"/>
        <end position="242"/>
    </location>
</feature>
<evidence type="ECO:0000313" key="10">
    <source>
        <dbReference type="WBParaSite" id="TREG1_122580.1"/>
    </source>
</evidence>
<dbReference type="PROSITE" id="PS00028">
    <property type="entry name" value="ZINC_FINGER_C2H2_1"/>
    <property type="match status" value="2"/>
</dbReference>